<evidence type="ECO:0000256" key="2">
    <source>
        <dbReference type="HAMAP-Rule" id="MF_00634"/>
    </source>
</evidence>
<dbReference type="OrthoDB" id="9800587at2"/>
<dbReference type="InterPro" id="IPR036591">
    <property type="entry name" value="YggU-like_sf"/>
</dbReference>
<dbReference type="Gene3D" id="3.30.1200.10">
    <property type="entry name" value="YggU-like"/>
    <property type="match status" value="1"/>
</dbReference>
<dbReference type="SUPFAM" id="SSF69786">
    <property type="entry name" value="YggU-like"/>
    <property type="match status" value="1"/>
</dbReference>
<dbReference type="PANTHER" id="PTHR47817">
    <property type="entry name" value="OS04G0686300 PROTEIN"/>
    <property type="match status" value="1"/>
</dbReference>
<dbReference type="RefSeq" id="WP_114205598.1">
    <property type="nucleotide sequence ID" value="NZ_CP030840.1"/>
</dbReference>
<sequence length="101" mass="10673">MIAVRDTPAGATFCVRVQPRAKKTAITGVMGIGEVSVLKVALNAPPLDGRANQAMVEFFAELLGVARSQVNILAGEKSRAKVIRVQGLTAEDVLSAIRRVS</sequence>
<dbReference type="HAMAP" id="MF_00634">
    <property type="entry name" value="UPF0235"/>
    <property type="match status" value="1"/>
</dbReference>
<dbReference type="SMART" id="SM01152">
    <property type="entry name" value="DUF167"/>
    <property type="match status" value="1"/>
</dbReference>
<name>A0A2Z5FTM0_9BACT</name>
<dbReference type="AlphaFoldDB" id="A0A2Z5FTM0"/>
<protein>
    <recommendedName>
        <fullName evidence="2">UPF0235 protein ACPOL_0470</fullName>
    </recommendedName>
</protein>
<dbReference type="Proteomes" id="UP000253606">
    <property type="component" value="Chromosome"/>
</dbReference>
<evidence type="ECO:0000313" key="3">
    <source>
        <dbReference type="EMBL" id="AXC09847.1"/>
    </source>
</evidence>
<dbReference type="EMBL" id="CP030840">
    <property type="protein sequence ID" value="AXC09847.1"/>
    <property type="molecule type" value="Genomic_DNA"/>
</dbReference>
<evidence type="ECO:0000256" key="1">
    <source>
        <dbReference type="ARBA" id="ARBA00010364"/>
    </source>
</evidence>
<dbReference type="NCBIfam" id="TIGR00251">
    <property type="entry name" value="DUF167 family protein"/>
    <property type="match status" value="1"/>
</dbReference>
<dbReference type="InterPro" id="IPR003746">
    <property type="entry name" value="DUF167"/>
</dbReference>
<proteinExistence type="inferred from homology"/>
<organism evidence="3 4">
    <name type="scientific">Acidisarcina polymorpha</name>
    <dbReference type="NCBI Taxonomy" id="2211140"/>
    <lineage>
        <taxon>Bacteria</taxon>
        <taxon>Pseudomonadati</taxon>
        <taxon>Acidobacteriota</taxon>
        <taxon>Terriglobia</taxon>
        <taxon>Terriglobales</taxon>
        <taxon>Acidobacteriaceae</taxon>
        <taxon>Acidisarcina</taxon>
    </lineage>
</organism>
<accession>A0A2Z5FTM0</accession>
<reference evidence="3 4" key="1">
    <citation type="journal article" date="2018" name="Front. Microbiol.">
        <title>Hydrolytic Capabilities as a Key to Environmental Success: Chitinolytic and Cellulolytic Acidobacteria From Acidic Sub-arctic Soils and Boreal Peatlands.</title>
        <authorList>
            <person name="Belova S.E."/>
            <person name="Ravin N.V."/>
            <person name="Pankratov T.A."/>
            <person name="Rakitin A.L."/>
            <person name="Ivanova A.A."/>
            <person name="Beletsky A.V."/>
            <person name="Mardanov A.V."/>
            <person name="Sinninghe Damste J.S."/>
            <person name="Dedysh S.N."/>
        </authorList>
    </citation>
    <scope>NUCLEOTIDE SEQUENCE [LARGE SCALE GENOMIC DNA]</scope>
    <source>
        <strain evidence="3 4">SBC82</strain>
    </source>
</reference>
<gene>
    <name evidence="3" type="ORF">ACPOL_0470</name>
</gene>
<dbReference type="KEGG" id="abas:ACPOL_0470"/>
<dbReference type="Pfam" id="PF02594">
    <property type="entry name" value="DUF167"/>
    <property type="match status" value="1"/>
</dbReference>
<comment type="similarity">
    <text evidence="1 2">Belongs to the UPF0235 family.</text>
</comment>
<dbReference type="PANTHER" id="PTHR47817:SF2">
    <property type="entry name" value="OS04G0686300 PROTEIN"/>
    <property type="match status" value="1"/>
</dbReference>
<keyword evidence="4" id="KW-1185">Reference proteome</keyword>
<evidence type="ECO:0000313" key="4">
    <source>
        <dbReference type="Proteomes" id="UP000253606"/>
    </source>
</evidence>